<dbReference type="SUPFAM" id="SSF55920">
    <property type="entry name" value="Creatinase/aminopeptidase"/>
    <property type="match status" value="1"/>
</dbReference>
<evidence type="ECO:0000313" key="9">
    <source>
        <dbReference type="EMBL" id="CDZ23346.1"/>
    </source>
</evidence>
<comment type="similarity">
    <text evidence="6">Belongs to the peptidase M24A family. Methionine aminopeptidase type 1 subfamily.</text>
</comment>
<sequence length="252" mass="26966">MIVLKNSHQLARMKEAGAISADALQLAGSLIEPGITTAEIDNILREFILKQGAKPSFLNYNGYPASACISVNNVVIHGIPGKYKLKSGDIVSVDVGAFYEGFHGDNAATFPCGQVSEEAQRLIDTTRECLYKGIAAAQAGARLGDIGHAIQQYAEDRGYSVVRQYIGHGVGRNMHEEPDVPNYGRPGHGLRLIPGMTIAIEPMVNAGGPAVRTMPDGWTVKTCDGKLSAHFEHTIAITEDGPVILTTPSQEK</sequence>
<keyword evidence="5 6" id="KW-0378">Hydrolase</keyword>
<feature type="binding site" evidence="6">
    <location>
        <position position="232"/>
    </location>
    <ligand>
        <name>a divalent metal cation</name>
        <dbReference type="ChEBI" id="CHEBI:60240"/>
        <label>1</label>
    </ligand>
</feature>
<evidence type="ECO:0000256" key="7">
    <source>
        <dbReference type="RuleBase" id="RU003653"/>
    </source>
</evidence>
<dbReference type="InterPro" id="IPR001714">
    <property type="entry name" value="Pept_M24_MAP"/>
</dbReference>
<evidence type="ECO:0000256" key="6">
    <source>
        <dbReference type="HAMAP-Rule" id="MF_01974"/>
    </source>
</evidence>
<dbReference type="PATRIC" id="fig|29343.3.peg.205"/>
<proteinExistence type="inferred from homology"/>
<feature type="binding site" evidence="6">
    <location>
        <position position="232"/>
    </location>
    <ligand>
        <name>a divalent metal cation</name>
        <dbReference type="ChEBI" id="CHEBI:60240"/>
        <label>2</label>
        <note>catalytic</note>
    </ligand>
</feature>
<dbReference type="PANTHER" id="PTHR43330">
    <property type="entry name" value="METHIONINE AMINOPEPTIDASE"/>
    <property type="match status" value="1"/>
</dbReference>
<dbReference type="Gene3D" id="3.90.230.10">
    <property type="entry name" value="Creatinase/methionine aminopeptidase superfamily"/>
    <property type="match status" value="1"/>
</dbReference>
<dbReference type="GO" id="GO:0070006">
    <property type="term" value="F:metalloaminopeptidase activity"/>
    <property type="evidence" value="ECO:0007669"/>
    <property type="project" value="UniProtKB-UniRule"/>
</dbReference>
<dbReference type="InterPro" id="IPR000994">
    <property type="entry name" value="Pept_M24"/>
</dbReference>
<dbReference type="KEGG" id="ccel:CCDG5_0203"/>
<dbReference type="GO" id="GO:0004239">
    <property type="term" value="F:initiator methionyl aminopeptidase activity"/>
    <property type="evidence" value="ECO:0007669"/>
    <property type="project" value="UniProtKB-UniRule"/>
</dbReference>
<dbReference type="EMBL" id="LM995447">
    <property type="protein sequence ID" value="CDZ23346.1"/>
    <property type="molecule type" value="Genomic_DNA"/>
</dbReference>
<dbReference type="PROSITE" id="PS00680">
    <property type="entry name" value="MAP_1"/>
    <property type="match status" value="1"/>
</dbReference>
<evidence type="ECO:0000256" key="2">
    <source>
        <dbReference type="ARBA" id="ARBA00022438"/>
    </source>
</evidence>
<feature type="domain" description="Peptidase M24" evidence="8">
    <location>
        <begin position="12"/>
        <end position="239"/>
    </location>
</feature>
<evidence type="ECO:0000256" key="1">
    <source>
        <dbReference type="ARBA" id="ARBA00002521"/>
    </source>
</evidence>
<feature type="binding site" evidence="6">
    <location>
        <position position="105"/>
    </location>
    <ligand>
        <name>a divalent metal cation</name>
        <dbReference type="ChEBI" id="CHEBI:60240"/>
        <label>2</label>
        <note>catalytic</note>
    </ligand>
</feature>
<organism evidence="9 10">
    <name type="scientific">[Clostridium] cellulosi</name>
    <dbReference type="NCBI Taxonomy" id="29343"/>
    <lineage>
        <taxon>Bacteria</taxon>
        <taxon>Bacillati</taxon>
        <taxon>Bacillota</taxon>
        <taxon>Clostridia</taxon>
        <taxon>Eubacteriales</taxon>
        <taxon>Oscillospiraceae</taxon>
        <taxon>Oscillospiraceae incertae sedis</taxon>
    </lineage>
</organism>
<dbReference type="HAMAP" id="MF_01974">
    <property type="entry name" value="MetAP_1"/>
    <property type="match status" value="1"/>
</dbReference>
<evidence type="ECO:0000256" key="4">
    <source>
        <dbReference type="ARBA" id="ARBA00022723"/>
    </source>
</evidence>
<evidence type="ECO:0000256" key="3">
    <source>
        <dbReference type="ARBA" id="ARBA00022670"/>
    </source>
</evidence>
<evidence type="ECO:0000256" key="5">
    <source>
        <dbReference type="ARBA" id="ARBA00022801"/>
    </source>
</evidence>
<dbReference type="OrthoDB" id="9802055at2"/>
<dbReference type="EC" id="3.4.11.18" evidence="6 7"/>
<dbReference type="STRING" id="29343.CCDG5_0203"/>
<feature type="binding site" evidence="6">
    <location>
        <position position="94"/>
    </location>
    <ligand>
        <name>a divalent metal cation</name>
        <dbReference type="ChEBI" id="CHEBI:60240"/>
        <label>1</label>
    </ligand>
</feature>
<protein>
    <recommendedName>
        <fullName evidence="6 7">Methionine aminopeptidase</fullName>
        <shortName evidence="6">MAP</shortName>
        <shortName evidence="6">MetAP</shortName>
        <ecNumber evidence="6 7">3.4.11.18</ecNumber>
    </recommendedName>
    <alternativeName>
        <fullName evidence="6">Peptidase M</fullName>
    </alternativeName>
</protein>
<gene>
    <name evidence="6 9" type="primary">map</name>
    <name evidence="9" type="ORF">CCDG5_0203</name>
</gene>
<feature type="binding site" evidence="6">
    <location>
        <position position="168"/>
    </location>
    <ligand>
        <name>a divalent metal cation</name>
        <dbReference type="ChEBI" id="CHEBI:60240"/>
        <label>2</label>
        <note>catalytic</note>
    </ligand>
</feature>
<accession>A0A078KII5</accession>
<feature type="binding site" evidence="6">
    <location>
        <position position="175"/>
    </location>
    <ligand>
        <name>substrate</name>
    </ligand>
</feature>
<comment type="function">
    <text evidence="1 6">Removes the N-terminal methionine from nascent proteins. The N-terminal methionine is often cleaved when the second residue in the primary sequence is small and uncharged (Met-Ala-, Cys, Gly, Pro, Ser, Thr, or Val). Requires deformylation of the N(alpha)-formylated initiator methionine before it can be hydrolyzed.</text>
</comment>
<dbReference type="GO" id="GO:0005829">
    <property type="term" value="C:cytosol"/>
    <property type="evidence" value="ECO:0007669"/>
    <property type="project" value="TreeGrafter"/>
</dbReference>
<keyword evidence="4 6" id="KW-0479">Metal-binding</keyword>
<evidence type="ECO:0000259" key="8">
    <source>
        <dbReference type="Pfam" id="PF00557"/>
    </source>
</evidence>
<feature type="binding site" evidence="6">
    <location>
        <position position="201"/>
    </location>
    <ligand>
        <name>a divalent metal cation</name>
        <dbReference type="ChEBI" id="CHEBI:60240"/>
        <label>2</label>
        <note>catalytic</note>
    </ligand>
</feature>
<dbReference type="HOGENOM" id="CLU_015857_0_1_9"/>
<dbReference type="AlphaFoldDB" id="A0A078KII5"/>
<keyword evidence="2 6" id="KW-0031">Aminopeptidase</keyword>
<evidence type="ECO:0000313" key="10">
    <source>
        <dbReference type="Proteomes" id="UP000032431"/>
    </source>
</evidence>
<name>A0A078KII5_9FIRM</name>
<keyword evidence="10" id="KW-1185">Reference proteome</keyword>
<dbReference type="NCBIfam" id="TIGR00500">
    <property type="entry name" value="met_pdase_I"/>
    <property type="match status" value="1"/>
</dbReference>
<keyword evidence="3 6" id="KW-0645">Protease</keyword>
<dbReference type="PANTHER" id="PTHR43330:SF27">
    <property type="entry name" value="METHIONINE AMINOPEPTIDASE"/>
    <property type="match status" value="1"/>
</dbReference>
<feature type="binding site" evidence="6">
    <location>
        <position position="77"/>
    </location>
    <ligand>
        <name>substrate</name>
    </ligand>
</feature>
<dbReference type="InterPro" id="IPR036005">
    <property type="entry name" value="Creatinase/aminopeptidase-like"/>
</dbReference>
<dbReference type="Proteomes" id="UP000032431">
    <property type="component" value="Chromosome I"/>
</dbReference>
<dbReference type="Pfam" id="PF00557">
    <property type="entry name" value="Peptidase_M24"/>
    <property type="match status" value="1"/>
</dbReference>
<dbReference type="CDD" id="cd01086">
    <property type="entry name" value="MetAP1"/>
    <property type="match status" value="1"/>
</dbReference>
<dbReference type="InterPro" id="IPR002467">
    <property type="entry name" value="Pept_M24A_MAP1"/>
</dbReference>
<comment type="cofactor">
    <cofactor evidence="6">
        <name>Co(2+)</name>
        <dbReference type="ChEBI" id="CHEBI:48828"/>
    </cofactor>
    <cofactor evidence="6">
        <name>Zn(2+)</name>
        <dbReference type="ChEBI" id="CHEBI:29105"/>
    </cofactor>
    <cofactor evidence="6">
        <name>Mn(2+)</name>
        <dbReference type="ChEBI" id="CHEBI:29035"/>
    </cofactor>
    <cofactor evidence="6">
        <name>Fe(2+)</name>
        <dbReference type="ChEBI" id="CHEBI:29033"/>
    </cofactor>
    <text evidence="6">Binds 2 divalent metal cations per subunit. Has a high-affinity and a low affinity metal-binding site. The true nature of the physiological cofactor is under debate. The enzyme is active with cobalt, zinc, manganese or divalent iron ions. Most likely, methionine aminopeptidases function as mononuclear Fe(2+)-metalloproteases under physiological conditions, and the catalytically relevant metal-binding site has been assigned to the histidine-containing high-affinity site.</text>
</comment>
<reference evidence="10" key="1">
    <citation type="submission" date="2014-07" db="EMBL/GenBank/DDBJ databases">
        <authorList>
            <person name="Wibberg D."/>
        </authorList>
    </citation>
    <scope>NUCLEOTIDE SEQUENCE [LARGE SCALE GENOMIC DNA]</scope>
    <source>
        <strain evidence="10">DG5</strain>
    </source>
</reference>
<dbReference type="PRINTS" id="PR00599">
    <property type="entry name" value="MAPEPTIDASE"/>
</dbReference>
<dbReference type="GO" id="GO:0046872">
    <property type="term" value="F:metal ion binding"/>
    <property type="evidence" value="ECO:0007669"/>
    <property type="project" value="UniProtKB-UniRule"/>
</dbReference>
<comment type="subunit">
    <text evidence="6">Monomer.</text>
</comment>
<dbReference type="GO" id="GO:0006508">
    <property type="term" value="P:proteolysis"/>
    <property type="evidence" value="ECO:0007669"/>
    <property type="project" value="UniProtKB-KW"/>
</dbReference>
<feature type="binding site" evidence="6">
    <location>
        <position position="105"/>
    </location>
    <ligand>
        <name>a divalent metal cation</name>
        <dbReference type="ChEBI" id="CHEBI:60240"/>
        <label>1</label>
    </ligand>
</feature>
<comment type="catalytic activity">
    <reaction evidence="6 7">
        <text>Release of N-terminal amino acids, preferentially methionine, from peptides and arylamides.</text>
        <dbReference type="EC" id="3.4.11.18"/>
    </reaction>
</comment>